<dbReference type="EMBL" id="CAESAG010000023">
    <property type="protein sequence ID" value="CAB4332111.1"/>
    <property type="molecule type" value="Genomic_DNA"/>
</dbReference>
<gene>
    <name evidence="1" type="ORF">UFOPK4080_00262</name>
</gene>
<reference evidence="1" key="1">
    <citation type="submission" date="2020-05" db="EMBL/GenBank/DDBJ databases">
        <authorList>
            <person name="Chiriac C."/>
            <person name="Salcher M."/>
            <person name="Ghai R."/>
            <person name="Kavagutti S V."/>
        </authorList>
    </citation>
    <scope>NUCLEOTIDE SEQUENCE</scope>
</reference>
<accession>A0A6J5YPA9</accession>
<sequence>MTRLIVGLLITIATGLSSIFAGNISFTGANATVEYGQGIYQVAACDDWVRVNMIAGATGENGAPEGLSALTGLTISSLDTQACAGTEFTISAVDEENNPLPMYRVDNILGLCSQFACPGPTEVKLQIDSSGNLTSSIGASLYVVDQDLGTADFTISFVNAAILANSVGRLNIQTTSF</sequence>
<evidence type="ECO:0000313" key="1">
    <source>
        <dbReference type="EMBL" id="CAB4332111.1"/>
    </source>
</evidence>
<name>A0A6J5YPA9_9ZZZZ</name>
<protein>
    <submittedName>
        <fullName evidence="1">Unannotated protein</fullName>
    </submittedName>
</protein>
<proteinExistence type="predicted"/>
<organism evidence="1">
    <name type="scientific">freshwater metagenome</name>
    <dbReference type="NCBI Taxonomy" id="449393"/>
    <lineage>
        <taxon>unclassified sequences</taxon>
        <taxon>metagenomes</taxon>
        <taxon>ecological metagenomes</taxon>
    </lineage>
</organism>
<dbReference type="AlphaFoldDB" id="A0A6J5YPA9"/>